<evidence type="ECO:0000313" key="5">
    <source>
        <dbReference type="Proteomes" id="UP000530452"/>
    </source>
</evidence>
<evidence type="ECO:0000313" key="2">
    <source>
        <dbReference type="EMBL" id="EAG9519131.1"/>
    </source>
</evidence>
<dbReference type="Proteomes" id="UP000546397">
    <property type="component" value="Unassembled WGS sequence"/>
</dbReference>
<dbReference type="EMBL" id="AABEMN010000005">
    <property type="protein sequence ID" value="EAG9519131.1"/>
    <property type="molecule type" value="Genomic_DNA"/>
</dbReference>
<evidence type="ECO:0000313" key="3">
    <source>
        <dbReference type="EMBL" id="EAH2280525.1"/>
    </source>
</evidence>
<protein>
    <recommendedName>
        <fullName evidence="1">Phage neck terminator protein gp12-like domain-containing protein</fullName>
    </recommendedName>
</protein>
<proteinExistence type="predicted"/>
<gene>
    <name evidence="3" type="ORF">D4920_00430</name>
    <name evidence="2" type="ORF">D4B11_05070</name>
    <name evidence="4" type="ORF">D5N24_14420</name>
</gene>
<evidence type="ECO:0000313" key="6">
    <source>
        <dbReference type="Proteomes" id="UP000533021"/>
    </source>
</evidence>
<dbReference type="AlphaFoldDB" id="A0A7U7XZB4"/>
<evidence type="ECO:0000259" key="1">
    <source>
        <dbReference type="Pfam" id="PF23961"/>
    </source>
</evidence>
<dbReference type="EMBL" id="AABFVG010000001">
    <property type="protein sequence ID" value="EAH2280525.1"/>
    <property type="molecule type" value="Genomic_DNA"/>
</dbReference>
<accession>A0A7U7XZB4</accession>
<organism evidence="3 6">
    <name type="scientific">Listeria monocytogenes</name>
    <dbReference type="NCBI Taxonomy" id="1639"/>
    <lineage>
        <taxon>Bacteria</taxon>
        <taxon>Bacillati</taxon>
        <taxon>Bacillota</taxon>
        <taxon>Bacilli</taxon>
        <taxon>Bacillales</taxon>
        <taxon>Listeriaceae</taxon>
        <taxon>Listeria</taxon>
    </lineage>
</organism>
<comment type="caution">
    <text evidence="3">The sequence shown here is derived from an EMBL/GenBank/DDBJ whole genome shotgun (WGS) entry which is preliminary data.</text>
</comment>
<dbReference type="Proteomes" id="UP000533021">
    <property type="component" value="Unassembled WGS sequence"/>
</dbReference>
<dbReference type="Proteomes" id="UP000530452">
    <property type="component" value="Unassembled WGS sequence"/>
</dbReference>
<dbReference type="Pfam" id="PF23961">
    <property type="entry name" value="Phage_tail_terminator_9"/>
    <property type="match status" value="1"/>
</dbReference>
<name>A0A7U7XZB4_LISMN</name>
<dbReference type="InterPro" id="IPR057087">
    <property type="entry name" value="Gp12-like"/>
</dbReference>
<dbReference type="RefSeq" id="WP_061110717.1">
    <property type="nucleotide sequence ID" value="NZ_CP032671.1"/>
</dbReference>
<feature type="domain" description="Phage neck terminator protein gp12-like" evidence="1">
    <location>
        <begin position="17"/>
        <end position="156"/>
    </location>
</feature>
<reference evidence="5 6" key="1">
    <citation type="submission" date="2019-04" db="EMBL/GenBank/DDBJ databases">
        <authorList>
            <person name="Ashton P.M."/>
            <person name="Dallman T."/>
            <person name="Nair S."/>
            <person name="De Pinna E."/>
            <person name="Peters T."/>
            <person name="Grant K."/>
        </authorList>
    </citation>
    <scope>NUCLEOTIDE SEQUENCE [LARGE SCALE GENOMIC DNA]</scope>
    <source>
        <strain evidence="3 6">282333</strain>
        <strain evidence="4 5">282352</strain>
        <strain evidence="2 7">289003</strain>
    </source>
</reference>
<dbReference type="EMBL" id="AABGHY010000013">
    <property type="protein sequence ID" value="EAH3295598.1"/>
    <property type="molecule type" value="Genomic_DNA"/>
</dbReference>
<sequence>MPNDNAGYDYGILVKTLIGAVNELSGGLQLIESASGGEQPEYPFCQYTITSPYIAISPDIVEGEQFEIVISLTWRALSGHQALNLANITNKYFRSQKGRFFMQENGGIVVVSVQNSGLRDTFISIEYERSAGIDLRLRVVDSYSSEIQEIDNISFTNENLGG</sequence>
<dbReference type="NCBIfam" id="NF047498">
    <property type="entry name" value="LIC_12616_fam"/>
    <property type="match status" value="1"/>
</dbReference>
<evidence type="ECO:0000313" key="4">
    <source>
        <dbReference type="EMBL" id="EAH3295598.1"/>
    </source>
</evidence>
<evidence type="ECO:0000313" key="7">
    <source>
        <dbReference type="Proteomes" id="UP000546397"/>
    </source>
</evidence>